<dbReference type="GO" id="GO:0031640">
    <property type="term" value="P:killing of cells of another organism"/>
    <property type="evidence" value="ECO:0007669"/>
    <property type="project" value="UniProtKB-KW"/>
</dbReference>
<comment type="subcellular location">
    <subcellularLocation>
        <location evidence="2">Cytoplasm</location>
    </subcellularLocation>
</comment>
<keyword evidence="2" id="KW-0204">Cytolysis</keyword>
<protein>
    <recommendedName>
        <fullName evidence="2">RTX toxin-activating lysine-acyltransferase</fullName>
        <ecNumber evidence="2">2.3.1.-</ecNumber>
    </recommendedName>
</protein>
<dbReference type="GO" id="GO:0009404">
    <property type="term" value="P:toxin metabolic process"/>
    <property type="evidence" value="ECO:0007669"/>
    <property type="project" value="UniProtKB-UniRule"/>
</dbReference>
<comment type="similarity">
    <text evidence="1 2">Belongs to the RTX toxin acyltransferase family.</text>
</comment>
<keyword evidence="2 3" id="KW-0808">Transferase</keyword>
<dbReference type="EC" id="2.3.1.-" evidence="2"/>
<organism evidence="3 4">
    <name type="scientific">Photorhabdus aegyptia</name>
    <dbReference type="NCBI Taxonomy" id="2805098"/>
    <lineage>
        <taxon>Bacteria</taxon>
        <taxon>Pseudomonadati</taxon>
        <taxon>Pseudomonadota</taxon>
        <taxon>Gammaproteobacteria</taxon>
        <taxon>Enterobacterales</taxon>
        <taxon>Morganellaceae</taxon>
        <taxon>Photorhabdus</taxon>
    </lineage>
</organism>
<dbReference type="Proteomes" id="UP000023464">
    <property type="component" value="Unassembled WGS sequence"/>
</dbReference>
<dbReference type="GO" id="GO:0016746">
    <property type="term" value="F:acyltransferase activity"/>
    <property type="evidence" value="ECO:0007669"/>
    <property type="project" value="UniProtKB-UniRule"/>
</dbReference>
<comment type="caution">
    <text evidence="3">The sequence shown here is derived from an EMBL/GenBank/DDBJ whole genome shotgun (WGS) entry which is preliminary data.</text>
</comment>
<evidence type="ECO:0000313" key="3">
    <source>
        <dbReference type="EMBL" id="EYU15161.1"/>
    </source>
</evidence>
<dbReference type="RefSeq" id="WP_036779021.1">
    <property type="nucleotide sequence ID" value="NZ_CAWLTM010000084.1"/>
</dbReference>
<comment type="function">
    <text evidence="2">Involved in fatty acylation of protoxin at internal lysine residues, thereby converting it to the active toxin.</text>
</comment>
<evidence type="ECO:0000256" key="1">
    <source>
        <dbReference type="ARBA" id="ARBA00005686"/>
    </source>
</evidence>
<reference evidence="3 4" key="1">
    <citation type="submission" date="2014-03" db="EMBL/GenBank/DDBJ databases">
        <title>Draft Genome of Photorhabdus luminescens BA1, an Egyptian Isolate.</title>
        <authorList>
            <person name="Ghazal S."/>
            <person name="Hurst S.G.IV."/>
            <person name="Morris K."/>
            <person name="Thomas K."/>
            <person name="Tisa L.S."/>
        </authorList>
    </citation>
    <scope>NUCLEOTIDE SEQUENCE [LARGE SCALE GENOMIC DNA]</scope>
    <source>
        <strain evidence="3 4">BA1</strain>
    </source>
</reference>
<dbReference type="InterPro" id="IPR003996">
    <property type="entry name" value="RTX_toxin-activating_protC_bac"/>
</dbReference>
<dbReference type="PATRIC" id="fig|1393736.3.peg.2384"/>
<dbReference type="GO" id="GO:0005737">
    <property type="term" value="C:cytoplasm"/>
    <property type="evidence" value="ECO:0007669"/>
    <property type="project" value="UniProtKB-SubCell"/>
</dbReference>
<keyword evidence="4" id="KW-1185">Reference proteome</keyword>
<dbReference type="Pfam" id="PF02794">
    <property type="entry name" value="HlyC"/>
    <property type="match status" value="1"/>
</dbReference>
<dbReference type="PRINTS" id="PR01489">
    <property type="entry name" value="RTXTOXINC"/>
</dbReference>
<keyword evidence="2 3" id="KW-0012">Acyltransferase</keyword>
<name>A0A022PHL7_9GAMM</name>
<dbReference type="EMBL" id="JFGV01000031">
    <property type="protein sequence ID" value="EYU15161.1"/>
    <property type="molecule type" value="Genomic_DNA"/>
</dbReference>
<dbReference type="AlphaFoldDB" id="A0A022PHL7"/>
<evidence type="ECO:0000256" key="2">
    <source>
        <dbReference type="RuleBase" id="RU368102"/>
    </source>
</evidence>
<evidence type="ECO:0000313" key="4">
    <source>
        <dbReference type="Proteomes" id="UP000023464"/>
    </source>
</evidence>
<proteinExistence type="inferred from homology"/>
<sequence>MLIGDYDVRAPLILGGNENDTEMLGAASWLWMHSPLHRDAPLSSLATLLLPFIKAQQYVLVSQHEQPIFYLSWSRFDEETERHYLTTNDGDNRHLSSNRGARIWLLDWVAPFGHSRVMANLIKHDIFPYQCFRALYHKGSARGAQVLRFRGAGVSHEQAAEWWNNHPLTIDLPERGAAR</sequence>
<gene>
    <name evidence="3" type="ORF">BA1DRAFT_02338</name>
</gene>
<accession>A0A022PHL7</accession>
<keyword evidence="2" id="KW-0963">Cytoplasm</keyword>